<dbReference type="InterPro" id="IPR032800">
    <property type="entry name" value="TRP_N"/>
</dbReference>
<reference evidence="11 12" key="1">
    <citation type="submission" date="2015-07" db="EMBL/GenBank/DDBJ databases">
        <title>The genome of the fungus Escovopsis weberi, a specialized disease agent of ant agriculture.</title>
        <authorList>
            <person name="de Man T.J."/>
            <person name="Stajich J.E."/>
            <person name="Kubicek C.P."/>
            <person name="Chenthamara K."/>
            <person name="Atanasova L."/>
            <person name="Druzhinina I.S."/>
            <person name="Birnbaum S."/>
            <person name="Barribeau S.M."/>
            <person name="Teiling C."/>
            <person name="Suen G."/>
            <person name="Currie C."/>
            <person name="Gerardo N.M."/>
        </authorList>
    </citation>
    <scope>NUCLEOTIDE SEQUENCE [LARGE SCALE GENOMIC DNA]</scope>
</reference>
<dbReference type="GO" id="GO:0009272">
    <property type="term" value="P:fungal-type cell wall biogenesis"/>
    <property type="evidence" value="ECO:0007669"/>
    <property type="project" value="TreeGrafter"/>
</dbReference>
<evidence type="ECO:0000256" key="8">
    <source>
        <dbReference type="SAM" id="Phobius"/>
    </source>
</evidence>
<evidence type="ECO:0000256" key="2">
    <source>
        <dbReference type="ARBA" id="ARBA00010642"/>
    </source>
</evidence>
<evidence type="ECO:0000256" key="1">
    <source>
        <dbReference type="ARBA" id="ARBA00004141"/>
    </source>
</evidence>
<evidence type="ECO:0000313" key="11">
    <source>
        <dbReference type="EMBL" id="KOS22372.1"/>
    </source>
</evidence>
<feature type="chain" id="PRO_5005857593" evidence="9">
    <location>
        <begin position="24"/>
        <end position="723"/>
    </location>
</feature>
<organism evidence="11 12">
    <name type="scientific">Escovopsis weberi</name>
    <dbReference type="NCBI Taxonomy" id="150374"/>
    <lineage>
        <taxon>Eukaryota</taxon>
        <taxon>Fungi</taxon>
        <taxon>Dikarya</taxon>
        <taxon>Ascomycota</taxon>
        <taxon>Pezizomycotina</taxon>
        <taxon>Sordariomycetes</taxon>
        <taxon>Hypocreomycetidae</taxon>
        <taxon>Hypocreales</taxon>
        <taxon>Hypocreaceae</taxon>
        <taxon>Escovopsis</taxon>
    </lineage>
</organism>
<evidence type="ECO:0000256" key="5">
    <source>
        <dbReference type="ARBA" id="ARBA00022989"/>
    </source>
</evidence>
<evidence type="ECO:0000256" key="7">
    <source>
        <dbReference type="SAM" id="MobiDB-lite"/>
    </source>
</evidence>
<name>A0A0N0RU39_ESCWE</name>
<feature type="compositionally biased region" description="Polar residues" evidence="7">
    <location>
        <begin position="694"/>
        <end position="706"/>
    </location>
</feature>
<evidence type="ECO:0000259" key="10">
    <source>
        <dbReference type="SMART" id="SM01320"/>
    </source>
</evidence>
<feature type="transmembrane region" description="Helical" evidence="8">
    <location>
        <begin position="570"/>
        <end position="603"/>
    </location>
</feature>
<protein>
    <submittedName>
        <fullName evidence="11">Flavin carrier protein 2</fullName>
    </submittedName>
</protein>
<feature type="transmembrane region" description="Helical" evidence="8">
    <location>
        <begin position="544"/>
        <end position="564"/>
    </location>
</feature>
<keyword evidence="6 8" id="KW-0472">Membrane</keyword>
<feature type="signal peptide" evidence="9">
    <location>
        <begin position="1"/>
        <end position="23"/>
    </location>
</feature>
<gene>
    <name evidence="11" type="ORF">ESCO_001620</name>
</gene>
<dbReference type="AlphaFoldDB" id="A0A0N0RU39"/>
<proteinExistence type="inferred from homology"/>
<keyword evidence="4 9" id="KW-0732">Signal</keyword>
<dbReference type="PANTHER" id="PTHR31145:SF2">
    <property type="entry name" value="FLAVIN CARRIER PROTEIN 2"/>
    <property type="match status" value="1"/>
</dbReference>
<keyword evidence="5 8" id="KW-1133">Transmembrane helix</keyword>
<accession>A0A0N0RU39</accession>
<feature type="compositionally biased region" description="Polar residues" evidence="7">
    <location>
        <begin position="671"/>
        <end position="684"/>
    </location>
</feature>
<feature type="transmembrane region" description="Helical" evidence="8">
    <location>
        <begin position="397"/>
        <end position="417"/>
    </location>
</feature>
<feature type="transmembrane region" description="Helical" evidence="8">
    <location>
        <begin position="343"/>
        <end position="365"/>
    </location>
</feature>
<dbReference type="EMBL" id="LGSR01000006">
    <property type="protein sequence ID" value="KOS22372.1"/>
    <property type="molecule type" value="Genomic_DNA"/>
</dbReference>
<evidence type="ECO:0000256" key="4">
    <source>
        <dbReference type="ARBA" id="ARBA00022729"/>
    </source>
</evidence>
<evidence type="ECO:0000256" key="9">
    <source>
        <dbReference type="SAM" id="SignalP"/>
    </source>
</evidence>
<feature type="transmembrane region" description="Helical" evidence="8">
    <location>
        <begin position="429"/>
        <end position="449"/>
    </location>
</feature>
<evidence type="ECO:0000256" key="3">
    <source>
        <dbReference type="ARBA" id="ARBA00022692"/>
    </source>
</evidence>
<dbReference type="STRING" id="150374.A0A0N0RU39"/>
<feature type="region of interest" description="Disordered" evidence="7">
    <location>
        <begin position="671"/>
        <end position="723"/>
    </location>
</feature>
<keyword evidence="3 8" id="KW-0812">Transmembrane</keyword>
<dbReference type="InterPro" id="IPR010308">
    <property type="entry name" value="TRP_C"/>
</dbReference>
<dbReference type="Proteomes" id="UP000053831">
    <property type="component" value="Unassembled WGS sequence"/>
</dbReference>
<dbReference type="OrthoDB" id="5212126at2759"/>
<feature type="transmembrane region" description="Helical" evidence="8">
    <location>
        <begin position="486"/>
        <end position="506"/>
    </location>
</feature>
<evidence type="ECO:0000313" key="12">
    <source>
        <dbReference type="Proteomes" id="UP000053831"/>
    </source>
</evidence>
<dbReference type="InterPro" id="IPR040241">
    <property type="entry name" value="TRP_Flc/Pkd2-like"/>
</dbReference>
<evidence type="ECO:0000256" key="6">
    <source>
        <dbReference type="ARBA" id="ARBA00023136"/>
    </source>
</evidence>
<feature type="transmembrane region" description="Helical" evidence="8">
    <location>
        <begin position="512"/>
        <end position="532"/>
    </location>
</feature>
<dbReference type="PANTHER" id="PTHR31145">
    <property type="entry name" value="INTEGRAL MEMBRANE PROTEIN (AFU_ORTHOLOGUE AFUA_7G01610)"/>
    <property type="match status" value="1"/>
</dbReference>
<keyword evidence="12" id="KW-1185">Reference proteome</keyword>
<feature type="domain" description="ML-like" evidence="10">
    <location>
        <begin position="26"/>
        <end position="165"/>
    </location>
</feature>
<dbReference type="SMART" id="SM01320">
    <property type="entry name" value="TRP_N"/>
    <property type="match status" value="1"/>
</dbReference>
<dbReference type="Pfam" id="PF14558">
    <property type="entry name" value="TRP_N"/>
    <property type="match status" value="1"/>
</dbReference>
<sequence length="723" mass="78634">MRSFSRITAFLAAAASLLTPAAAAEKVLTSNSLNTCQDNSDFSASFFRLSYTPNNNTIMVDMFARSTVEGKVVFDVEAAAYGYTFLRQVLDPCTMGLQGLCPMVSGDVPMPFNIPVPADASSHIPGIAYNIPDLDASVTIRINLTETGQSIACVQANISNGKTVDLTAIKWATAAIAGLALVASAIVNGLGHSNTAAHIASNSLSLFGYFQSQAIIGLTGVHLPPIVRSWTQNFQWSMGIIYVNFMQIIFTWYQRATGGTAADIFDSILTTSVLVQKRSTDIATIGANAFSKSMARMPKAAALINPALAVVSRRGNISDGNGSFIVYGIQRVAFRAHIETTNLFMTGLTFFWLFGLLTLLCVALFKGVCELCARQQWIRHDQFLEFRNGWRTVLKGILFRVALIGFPQLSILCIWEFTQVDSPAEVVLAVFYLFCPLIALAWGASKVVLIARRSISSHGNPAVLLYSDPQMLNKWGFLYIQFRASAYYFIGPFLGYTLVKAMFIALAQKSGITQAVALMVIEAIALIAVSVLRPYMDKRTNSFNIAICVVNFLNAIFLFIFTNIFDAPGLAVGVVGVVLFVLNAILSLVLILTVLISTILSIFRKDPDARYQFMADDRASFMKSQTQLHSNMELDALAATARGEKSVFNIKADNDSDSTPTSIIAPQAMDSQQSFQPALGSSATLFPPSDSHMRSQTASPMSQLQRPSDRASPASFRTANNAR</sequence>
<dbReference type="GO" id="GO:0016020">
    <property type="term" value="C:membrane"/>
    <property type="evidence" value="ECO:0007669"/>
    <property type="project" value="UniProtKB-SubCell"/>
</dbReference>
<dbReference type="GO" id="GO:0055085">
    <property type="term" value="P:transmembrane transport"/>
    <property type="evidence" value="ECO:0007669"/>
    <property type="project" value="TreeGrafter"/>
</dbReference>
<comment type="caution">
    <text evidence="11">The sequence shown here is derived from an EMBL/GenBank/DDBJ whole genome shotgun (WGS) entry which is preliminary data.</text>
</comment>
<comment type="subcellular location">
    <subcellularLocation>
        <location evidence="1">Membrane</location>
        <topology evidence="1">Multi-pass membrane protein</topology>
    </subcellularLocation>
</comment>
<comment type="similarity">
    <text evidence="2">Belongs to the transient receptor potential (TRP) ion channel family.</text>
</comment>
<dbReference type="Pfam" id="PF06011">
    <property type="entry name" value="TRP"/>
    <property type="match status" value="1"/>
</dbReference>